<protein>
    <submittedName>
        <fullName evidence="1">Uncharacterized protein</fullName>
    </submittedName>
</protein>
<comment type="caution">
    <text evidence="1">The sequence shown here is derived from an EMBL/GenBank/DDBJ whole genome shotgun (WGS) entry which is preliminary data.</text>
</comment>
<gene>
    <name evidence="1" type="ORF">BB558_002254</name>
</gene>
<sequence length="164" mass="18198">MQKPSENIILAGHNPNGFGWQTPLGELKAWVFQLHASRDFSGADMMLDTASYLTHIVAPRANITSDIVSQHALLNQRPMIGRDSLQIRVVLDDLKAWVFQLHASRDFSGADMMLDTASYLTHIVAPRANITSDIVSQHALLNQRPMIGRDSLQIRVVLDDVSLG</sequence>
<organism evidence="1 2">
    <name type="scientific">Smittium angustum</name>
    <dbReference type="NCBI Taxonomy" id="133377"/>
    <lineage>
        <taxon>Eukaryota</taxon>
        <taxon>Fungi</taxon>
        <taxon>Fungi incertae sedis</taxon>
        <taxon>Zoopagomycota</taxon>
        <taxon>Kickxellomycotina</taxon>
        <taxon>Harpellomycetes</taxon>
        <taxon>Harpellales</taxon>
        <taxon>Legeriomycetaceae</taxon>
        <taxon>Smittium</taxon>
    </lineage>
</organism>
<proteinExistence type="predicted"/>
<keyword evidence="2" id="KW-1185">Reference proteome</keyword>
<dbReference type="AlphaFoldDB" id="A0A2U1J972"/>
<dbReference type="EMBL" id="MBFU01000145">
    <property type="protein sequence ID" value="PWA01637.1"/>
    <property type="molecule type" value="Genomic_DNA"/>
</dbReference>
<name>A0A2U1J972_SMIAN</name>
<dbReference type="Proteomes" id="UP000245591">
    <property type="component" value="Unassembled WGS sequence"/>
</dbReference>
<reference evidence="1 2" key="1">
    <citation type="journal article" date="2018" name="MBio">
        <title>Comparative Genomics Reveals the Core Gene Toolbox for the Fungus-Insect Symbiosis.</title>
        <authorList>
            <person name="Wang Y."/>
            <person name="Stata M."/>
            <person name="Wang W."/>
            <person name="Stajich J.E."/>
            <person name="White M.M."/>
            <person name="Moncalvo J.M."/>
        </authorList>
    </citation>
    <scope>NUCLEOTIDE SEQUENCE [LARGE SCALE GENOMIC DNA]</scope>
    <source>
        <strain evidence="1 2">AUS-126-30</strain>
    </source>
</reference>
<evidence type="ECO:0000313" key="2">
    <source>
        <dbReference type="Proteomes" id="UP000245591"/>
    </source>
</evidence>
<accession>A0A2U1J972</accession>
<evidence type="ECO:0000313" key="1">
    <source>
        <dbReference type="EMBL" id="PWA01637.1"/>
    </source>
</evidence>